<keyword evidence="5" id="KW-1185">Reference proteome</keyword>
<dbReference type="AlphaFoldDB" id="A0A2N5CZ82"/>
<name>A0A2N5CZ82_9CAUL</name>
<dbReference type="SUPFAM" id="SSF56024">
    <property type="entry name" value="Phospholipase D/nuclease"/>
    <property type="match status" value="2"/>
</dbReference>
<evidence type="ECO:0000313" key="3">
    <source>
        <dbReference type="EMBL" id="PLR19120.1"/>
    </source>
</evidence>
<dbReference type="InterPro" id="IPR001736">
    <property type="entry name" value="PLipase_D/transphosphatidylase"/>
</dbReference>
<dbReference type="SMART" id="SM00155">
    <property type="entry name" value="PLDc"/>
    <property type="match status" value="2"/>
</dbReference>
<dbReference type="GO" id="GO:0003824">
    <property type="term" value="F:catalytic activity"/>
    <property type="evidence" value="ECO:0007669"/>
    <property type="project" value="InterPro"/>
</dbReference>
<accession>A0A2N5CZ82</accession>
<evidence type="ECO:0000313" key="4">
    <source>
        <dbReference type="Proteomes" id="UP000234483"/>
    </source>
</evidence>
<dbReference type="Proteomes" id="UP000234483">
    <property type="component" value="Unassembled WGS sequence"/>
</dbReference>
<feature type="domain" description="PLD phosphodiesterase" evidence="1">
    <location>
        <begin position="428"/>
        <end position="451"/>
    </location>
</feature>
<sequence length="508" mass="55120">MSAHPSLIDEIHRQLREDDSVDLRHEGVTYAVTGGNSLSLLQTPNLWGQDPAKNDYWTGETKPAHELVAAVEDIVAGARQSIDLSTLWPPPNGLFRDAIHRGLHRIPAKARTSVVMRVLAGLPLPANGAQAMDKAYLTHKVFPQIDFWLAGLGAPPEIPIYLCAQTPMLGSWNHAKLLIVDGREMLIGGHNMWDPSYCGFAPVHDLSVRIQGPAVQAPQAFLNRLWAHAARNRTITTPRLPRPGEHAWSRRYHRGEFAYAALSRIAADPHAPPPPASETSGRMLGLGRLGAGVERVSRAGEASATARVLAIRSAERLIRISQQDLVFLKVGDELAANATVIAALADAIHKKVEVQIVLSNPDAKDGAGAAYVAGGPLAAVQVLVDQMMRRHGMSLSAAIARCQEFATVAPLRVRADPGEWRWVCGPACEPANHAKVYIIDDRAFYVGSDNLYPIPPLNEGLQEFGCLVEDDAMVADLVETYWTPLWKAARDAAVPWAAAIPKPAPILI</sequence>
<evidence type="ECO:0000313" key="2">
    <source>
        <dbReference type="EMBL" id="AYV45200.1"/>
    </source>
</evidence>
<dbReference type="RefSeq" id="WP_101711678.1">
    <property type="nucleotide sequence ID" value="NZ_CP026100.1"/>
</dbReference>
<reference evidence="2 5" key="2">
    <citation type="submission" date="2018-01" db="EMBL/GenBank/DDBJ databases">
        <title>Complete genome sequence of Caulobacter flavus RHGG3.</title>
        <authorList>
            <person name="Yang E."/>
        </authorList>
    </citation>
    <scope>NUCLEOTIDE SEQUENCE [LARGE SCALE GENOMIC DNA]</scope>
    <source>
        <strain evidence="2 5">RHGG3</strain>
    </source>
</reference>
<evidence type="ECO:0000259" key="1">
    <source>
        <dbReference type="PROSITE" id="PS50035"/>
    </source>
</evidence>
<dbReference type="PANTHER" id="PTHR21248">
    <property type="entry name" value="CARDIOLIPIN SYNTHASE"/>
    <property type="match status" value="1"/>
</dbReference>
<dbReference type="KEGG" id="cfh:C1707_02495"/>
<dbReference type="EMBL" id="CP026100">
    <property type="protein sequence ID" value="AYV45200.1"/>
    <property type="molecule type" value="Genomic_DNA"/>
</dbReference>
<dbReference type="PANTHER" id="PTHR21248:SF22">
    <property type="entry name" value="PHOSPHOLIPASE D"/>
    <property type="match status" value="1"/>
</dbReference>
<proteinExistence type="predicted"/>
<evidence type="ECO:0000313" key="5">
    <source>
        <dbReference type="Proteomes" id="UP000281192"/>
    </source>
</evidence>
<reference evidence="3 4" key="1">
    <citation type="submission" date="2017-12" db="EMBL/GenBank/DDBJ databases">
        <title>The genome sequence of Caulobacter flavus CGMCC1 15093.</title>
        <authorList>
            <person name="Gao J."/>
            <person name="Mao X."/>
            <person name="Sun J."/>
        </authorList>
    </citation>
    <scope>NUCLEOTIDE SEQUENCE [LARGE SCALE GENOMIC DNA]</scope>
    <source>
        <strain evidence="3 4">CGMCC1 15093</strain>
    </source>
</reference>
<protein>
    <recommendedName>
        <fullName evidence="1">PLD phosphodiesterase domain-containing protein</fullName>
    </recommendedName>
</protein>
<gene>
    <name evidence="2" type="ORF">C1707_02495</name>
    <name evidence="3" type="ORF">CFHF_03675</name>
</gene>
<dbReference type="Gene3D" id="3.30.870.10">
    <property type="entry name" value="Endonuclease Chain A"/>
    <property type="match status" value="2"/>
</dbReference>
<dbReference type="EMBL" id="PJRQ01000008">
    <property type="protein sequence ID" value="PLR19120.1"/>
    <property type="molecule type" value="Genomic_DNA"/>
</dbReference>
<dbReference type="PROSITE" id="PS50035">
    <property type="entry name" value="PLD"/>
    <property type="match status" value="2"/>
</dbReference>
<organism evidence="3 4">
    <name type="scientific">Caulobacter flavus</name>
    <dbReference type="NCBI Taxonomy" id="1679497"/>
    <lineage>
        <taxon>Bacteria</taxon>
        <taxon>Pseudomonadati</taxon>
        <taxon>Pseudomonadota</taxon>
        <taxon>Alphaproteobacteria</taxon>
        <taxon>Caulobacterales</taxon>
        <taxon>Caulobacteraceae</taxon>
        <taxon>Caulobacter</taxon>
    </lineage>
</organism>
<feature type="domain" description="PLD phosphodiesterase" evidence="1">
    <location>
        <begin position="169"/>
        <end position="196"/>
    </location>
</feature>
<dbReference type="Proteomes" id="UP000281192">
    <property type="component" value="Chromosome"/>
</dbReference>
<dbReference type="GO" id="GO:0006793">
    <property type="term" value="P:phosphorus metabolic process"/>
    <property type="evidence" value="ECO:0007669"/>
    <property type="project" value="UniProtKB-ARBA"/>
</dbReference>